<dbReference type="GO" id="GO:0043842">
    <property type="term" value="F:Kdo transferase activity"/>
    <property type="evidence" value="ECO:0007669"/>
    <property type="project" value="UniProtKB-EC"/>
</dbReference>
<dbReference type="InterPro" id="IPR039901">
    <property type="entry name" value="Kdotransferase"/>
</dbReference>
<dbReference type="UniPathway" id="UPA00958"/>
<keyword evidence="8" id="KW-0472">Membrane</keyword>
<dbReference type="GO" id="GO:0009245">
    <property type="term" value="P:lipid A biosynthetic process"/>
    <property type="evidence" value="ECO:0007669"/>
    <property type="project" value="TreeGrafter"/>
</dbReference>
<proteinExistence type="inferred from homology"/>
<comment type="catalytic activity">
    <reaction evidence="6 8">
        <text>lipid IVA (E. coli) + CMP-3-deoxy-beta-D-manno-octulosonate = alpha-Kdo-(2-&gt;6)-lipid IVA (E. coli) + CMP + H(+)</text>
        <dbReference type="Rhea" id="RHEA:28066"/>
        <dbReference type="ChEBI" id="CHEBI:15378"/>
        <dbReference type="ChEBI" id="CHEBI:58603"/>
        <dbReference type="ChEBI" id="CHEBI:60364"/>
        <dbReference type="ChEBI" id="CHEBI:60377"/>
        <dbReference type="ChEBI" id="CHEBI:85987"/>
        <dbReference type="EC" id="2.4.99.12"/>
    </reaction>
</comment>
<keyword evidence="8" id="KW-0448">Lipopolysaccharide biosynthesis</keyword>
<dbReference type="Gene3D" id="3.40.50.11720">
    <property type="entry name" value="3-Deoxy-D-manno-octulosonic-acid transferase, N-terminal domain"/>
    <property type="match status" value="1"/>
</dbReference>
<comment type="pathway">
    <text evidence="1 8">Bacterial outer membrane biogenesis; LPS core biosynthesis.</text>
</comment>
<comment type="subcellular location">
    <subcellularLocation>
        <location evidence="8">Cell membrane</location>
    </subcellularLocation>
</comment>
<feature type="domain" description="3-deoxy-D-manno-octulosonic-acid transferase N-terminal" evidence="9">
    <location>
        <begin position="35"/>
        <end position="116"/>
    </location>
</feature>
<sequence length="126" mass="14569">MFQWLYDVLWLLAPIWIRRYLDKRSGSAPAYRAHRDERFGKPHPNPVTGAVWIHAVSVGETRAAQPLIRELRRRFPDAPLLMTQMTPTGRETAQVLFPDAQCRYLPYDKKRGYGSFCANTARCSAF</sequence>
<evidence type="ECO:0000256" key="3">
    <source>
        <dbReference type="ARBA" id="ARBA00019077"/>
    </source>
</evidence>
<evidence type="ECO:0000313" key="10">
    <source>
        <dbReference type="EMBL" id="SUA25368.1"/>
    </source>
</evidence>
<gene>
    <name evidence="10" type="primary">waaA_2</name>
    <name evidence="10" type="ORF">NCTC11421_03387</name>
</gene>
<comment type="function">
    <text evidence="8">Involved in lipopolysaccharide (LPS) biosynthesis. Catalyzes the transfer of 3-deoxy-D-manno-octulosonate (Kdo) residue(s) from CMP-Kdo to lipid IV(A), the tetraacyldisaccharide-1,4'-bisphosphate precursor of lipid A.</text>
</comment>
<keyword evidence="4 8" id="KW-0808">Transferase</keyword>
<evidence type="ECO:0000256" key="8">
    <source>
        <dbReference type="RuleBase" id="RU365103"/>
    </source>
</evidence>
<dbReference type="InterPro" id="IPR007507">
    <property type="entry name" value="Glycos_transf_N"/>
</dbReference>
<dbReference type="Pfam" id="PF04413">
    <property type="entry name" value="Glycos_transf_N"/>
    <property type="match status" value="1"/>
</dbReference>
<evidence type="ECO:0000256" key="6">
    <source>
        <dbReference type="ARBA" id="ARBA00049183"/>
    </source>
</evidence>
<evidence type="ECO:0000256" key="1">
    <source>
        <dbReference type="ARBA" id="ARBA00004713"/>
    </source>
</evidence>
<dbReference type="EC" id="2.4.99.12" evidence="2 8"/>
<dbReference type="GO" id="GO:0009244">
    <property type="term" value="P:lipopolysaccharide core region biosynthetic process"/>
    <property type="evidence" value="ECO:0007669"/>
    <property type="project" value="UniProtKB-UniRule"/>
</dbReference>
<organism evidence="10">
    <name type="scientific">Neisseria gonorrhoeae</name>
    <dbReference type="NCBI Taxonomy" id="485"/>
    <lineage>
        <taxon>Bacteria</taxon>
        <taxon>Pseudomonadati</taxon>
        <taxon>Pseudomonadota</taxon>
        <taxon>Betaproteobacteria</taxon>
        <taxon>Neisseriales</taxon>
        <taxon>Neisseriaceae</taxon>
        <taxon>Neisseria</taxon>
    </lineage>
</organism>
<evidence type="ECO:0000256" key="7">
    <source>
        <dbReference type="PIRSR" id="PIRSR639901-1"/>
    </source>
</evidence>
<dbReference type="EMBL" id="UGRI01000001">
    <property type="protein sequence ID" value="SUA25368.1"/>
    <property type="molecule type" value="Genomic_DNA"/>
</dbReference>
<dbReference type="PANTHER" id="PTHR42755:SF1">
    <property type="entry name" value="3-DEOXY-D-MANNO-OCTULOSONIC ACID TRANSFERASE, MITOCHONDRIAL-RELATED"/>
    <property type="match status" value="1"/>
</dbReference>
<evidence type="ECO:0000256" key="4">
    <source>
        <dbReference type="ARBA" id="ARBA00022679"/>
    </source>
</evidence>
<keyword evidence="8" id="KW-1003">Cell membrane</keyword>
<dbReference type="AlphaFoldDB" id="A0A378W325"/>
<protein>
    <recommendedName>
        <fullName evidence="3 8">3-deoxy-D-manno-octulosonic acid transferase</fullName>
        <shortName evidence="8">Kdo transferase</shortName>
        <ecNumber evidence="2 8">2.4.99.12</ecNumber>
    </recommendedName>
    <alternativeName>
        <fullName evidence="5 8">Lipid IV(A) 3-deoxy-D-manno-octulosonic acid transferase</fullName>
    </alternativeName>
</protein>
<accession>A0A378W325</accession>
<evidence type="ECO:0000256" key="5">
    <source>
        <dbReference type="ARBA" id="ARBA00031445"/>
    </source>
</evidence>
<evidence type="ECO:0000256" key="2">
    <source>
        <dbReference type="ARBA" id="ARBA00012621"/>
    </source>
</evidence>
<dbReference type="PANTHER" id="PTHR42755">
    <property type="entry name" value="3-DEOXY-MANNO-OCTULOSONATE CYTIDYLYLTRANSFERASE"/>
    <property type="match status" value="1"/>
</dbReference>
<dbReference type="InterPro" id="IPR038107">
    <property type="entry name" value="Glycos_transf_N_sf"/>
</dbReference>
<evidence type="ECO:0000259" key="9">
    <source>
        <dbReference type="Pfam" id="PF04413"/>
    </source>
</evidence>
<feature type="active site" description="Proton acceptor" evidence="7">
    <location>
        <position position="60"/>
    </location>
</feature>
<name>A0A378W325_NEIGO</name>
<keyword evidence="10" id="KW-0328">Glycosyltransferase</keyword>
<dbReference type="GO" id="GO:0005886">
    <property type="term" value="C:plasma membrane"/>
    <property type="evidence" value="ECO:0007669"/>
    <property type="project" value="UniProtKB-SubCell"/>
</dbReference>
<reference evidence="10" key="1">
    <citation type="submission" date="2018-06" db="EMBL/GenBank/DDBJ databases">
        <authorList>
            <consortium name="Pathogen Informatics"/>
            <person name="Doyle S."/>
        </authorList>
    </citation>
    <scope>NUCLEOTIDE SEQUENCE [LARGE SCALE GENOMIC DNA]</scope>
    <source>
        <strain evidence="10">NCTC11421</strain>
    </source>
</reference>
<comment type="similarity">
    <text evidence="8">Belongs to the glycosyltransferase group 1 family.</text>
</comment>